<dbReference type="GeneID" id="85492332"/>
<gene>
    <name evidence="2" type="ORF">CcaverHIS019_0111790</name>
</gene>
<dbReference type="SUPFAM" id="SSF55961">
    <property type="entry name" value="Bet v1-like"/>
    <property type="match status" value="1"/>
</dbReference>
<dbReference type="PANTHER" id="PTHR40370">
    <property type="entry name" value="EXPRESSED PROTEIN"/>
    <property type="match status" value="1"/>
</dbReference>
<proteinExistence type="predicted"/>
<dbReference type="Pfam" id="PF11274">
    <property type="entry name" value="DUF3074"/>
    <property type="match status" value="1"/>
</dbReference>
<evidence type="ECO:0000313" key="2">
    <source>
        <dbReference type="EMBL" id="BEI88461.1"/>
    </source>
</evidence>
<organism evidence="2 3">
    <name type="scientific">Cutaneotrichosporon cavernicola</name>
    <dbReference type="NCBI Taxonomy" id="279322"/>
    <lineage>
        <taxon>Eukaryota</taxon>
        <taxon>Fungi</taxon>
        <taxon>Dikarya</taxon>
        <taxon>Basidiomycota</taxon>
        <taxon>Agaricomycotina</taxon>
        <taxon>Tremellomycetes</taxon>
        <taxon>Trichosporonales</taxon>
        <taxon>Trichosporonaceae</taxon>
        <taxon>Cutaneotrichosporon</taxon>
    </lineage>
</organism>
<evidence type="ECO:0000313" key="3">
    <source>
        <dbReference type="Proteomes" id="UP001233271"/>
    </source>
</evidence>
<dbReference type="PANTHER" id="PTHR40370:SF1">
    <property type="entry name" value="DUF3074 DOMAIN-CONTAINING PROTEIN"/>
    <property type="match status" value="1"/>
</dbReference>
<protein>
    <recommendedName>
        <fullName evidence="1">DUF3074 domain-containing protein</fullName>
    </recommendedName>
</protein>
<dbReference type="InterPro" id="IPR023393">
    <property type="entry name" value="START-like_dom_sf"/>
</dbReference>
<dbReference type="KEGG" id="ccac:CcaHIS019_0111790"/>
<accession>A0AA48KZB6</accession>
<evidence type="ECO:0000259" key="1">
    <source>
        <dbReference type="Pfam" id="PF11274"/>
    </source>
</evidence>
<dbReference type="EMBL" id="AP028212">
    <property type="protein sequence ID" value="BEI88461.1"/>
    <property type="molecule type" value="Genomic_DNA"/>
</dbReference>
<dbReference type="Proteomes" id="UP001233271">
    <property type="component" value="Chromosome 1"/>
</dbReference>
<dbReference type="Gene3D" id="3.30.530.20">
    <property type="match status" value="1"/>
</dbReference>
<dbReference type="InterPro" id="IPR024500">
    <property type="entry name" value="DUF3074"/>
</dbReference>
<dbReference type="AlphaFoldDB" id="A0AA48KZB6"/>
<keyword evidence="3" id="KW-1185">Reference proteome</keyword>
<sequence>MGRDIVFDLKPLTFDDIPDVSSAPEDFSAFLDAYFDAGERLADSMDEWSDSGMRENGTVQLRSINTGYGQAKLRKSIGVSEYWCGRISSYDAESLKPYAPTAETPSTLNLNPLNPLNLVRSISRRLSADNRRSMDLDEVARQARVMSQHPRGIYEHFRRGLLEYHSENERDYIESCRETQCLAVLIPHVAEVWRLTYVTPPPTSPRTFVVLLLSRELQVAPHGQRRFMNISLPFKHPDCPEKQGPEKARVRGKYVSVERVCETEGGKRTEWRMATSSDAGGSIPRFVTNSALPKSIAEDVPSFLRWMMKRYTADEEAENKDKANATINT</sequence>
<name>A0AA48KZB6_9TREE</name>
<feature type="domain" description="DUF3074" evidence="1">
    <location>
        <begin position="151"/>
        <end position="307"/>
    </location>
</feature>
<reference evidence="2" key="1">
    <citation type="journal article" date="2023" name="BMC Genomics">
        <title>Chromosome-level genome assemblies of Cutaneotrichosporon spp. (Trichosporonales, Basidiomycota) reveal imbalanced evolution between nucleotide sequences and chromosome synteny.</title>
        <authorList>
            <person name="Kobayashi Y."/>
            <person name="Kayamori A."/>
            <person name="Aoki K."/>
            <person name="Shiwa Y."/>
            <person name="Matsutani M."/>
            <person name="Fujita N."/>
            <person name="Sugita T."/>
            <person name="Iwasaki W."/>
            <person name="Tanaka N."/>
            <person name="Takashima M."/>
        </authorList>
    </citation>
    <scope>NUCLEOTIDE SEQUENCE</scope>
    <source>
        <strain evidence="2">HIS019</strain>
    </source>
</reference>
<dbReference type="RefSeq" id="XP_060453727.1">
    <property type="nucleotide sequence ID" value="XM_060596766.1"/>
</dbReference>